<feature type="region of interest" description="Disordered" evidence="1">
    <location>
        <begin position="77"/>
        <end position="122"/>
    </location>
</feature>
<dbReference type="AlphaFoldDB" id="A0A8S4N9L7"/>
<evidence type="ECO:0000313" key="3">
    <source>
        <dbReference type="Proteomes" id="UP000749559"/>
    </source>
</evidence>
<feature type="region of interest" description="Disordered" evidence="1">
    <location>
        <begin position="143"/>
        <end position="164"/>
    </location>
</feature>
<dbReference type="EMBL" id="CAIIXF020000002">
    <property type="protein sequence ID" value="CAH1777593.1"/>
    <property type="molecule type" value="Genomic_DNA"/>
</dbReference>
<evidence type="ECO:0000256" key="1">
    <source>
        <dbReference type="SAM" id="MobiDB-lite"/>
    </source>
</evidence>
<protein>
    <submittedName>
        <fullName evidence="2">Uncharacterized protein</fullName>
    </submittedName>
</protein>
<name>A0A8S4N9L7_OWEFU</name>
<keyword evidence="3" id="KW-1185">Reference proteome</keyword>
<gene>
    <name evidence="2" type="ORF">OFUS_LOCUS4614</name>
</gene>
<feature type="compositionally biased region" description="Polar residues" evidence="1">
    <location>
        <begin position="100"/>
        <end position="112"/>
    </location>
</feature>
<proteinExistence type="predicted"/>
<evidence type="ECO:0000313" key="2">
    <source>
        <dbReference type="EMBL" id="CAH1777593.1"/>
    </source>
</evidence>
<feature type="region of interest" description="Disordered" evidence="1">
    <location>
        <begin position="532"/>
        <end position="602"/>
    </location>
</feature>
<sequence>MDSNNNNPILKDVNLNNTALYYGELEEGQIIDSASLGFLQNSTTDFGNSAYNMPSHTNTSGSLDKHAKEVLLQSDFNPDLHDPRLAKASDSRLFPRGNEVQDTFSNKHQNPMSHMRPGGDCLQSDKLNSIGFNSTNIQASKKLLKKQRDLQRSKEPLNEPQVYQQTGSGLVQDIIKGLTPTLEMIASNKQLDIELLGQPENRNRSSQRRSQQRRKRHNSPVSSQDDSSPARTLSIKRHRSDHPSTSEMESPDRDTTRMRSVNNPEMDSDSSASENDYDSNSWKNCIKLIKNAFPEHFTASPDTNTNKQTANIPLGLQSLGRKASSSENSNGLPIGPSVQQNFTAMNQEIYNKRNTNDGNFLLRPKRSFTSLKDDEHFYKKCILNNTIKELVPPTMKLSELSNSTNYKLPAKHHKLLEESAKAPLRYLSHTEWLLGATGKIVAEKFPDNEDLINLLSTASTMVNKATRDTVSNITNVILTQRDRISSKFRRSDAESLRNLPIDTTYLYPEPQLKTICEGSDRSKTSKALQDLASNWKKPKNDNNNYSAKNSYNRNNNRGNYHNNNNRGNYNNNRGNHNNRGNYNNDRASTSTKDNNNKQKKRK</sequence>
<feature type="compositionally biased region" description="Polar residues" evidence="1">
    <location>
        <begin position="220"/>
        <end position="231"/>
    </location>
</feature>
<feature type="compositionally biased region" description="Basic and acidic residues" evidence="1">
    <location>
        <begin position="146"/>
        <end position="157"/>
    </location>
</feature>
<feature type="compositionally biased region" description="Basic residues" evidence="1">
    <location>
        <begin position="205"/>
        <end position="218"/>
    </location>
</feature>
<comment type="caution">
    <text evidence="2">The sequence shown here is derived from an EMBL/GenBank/DDBJ whole genome shotgun (WGS) entry which is preliminary data.</text>
</comment>
<reference evidence="2" key="1">
    <citation type="submission" date="2022-03" db="EMBL/GenBank/DDBJ databases">
        <authorList>
            <person name="Martin C."/>
        </authorList>
    </citation>
    <scope>NUCLEOTIDE SEQUENCE</scope>
</reference>
<dbReference type="Proteomes" id="UP000749559">
    <property type="component" value="Unassembled WGS sequence"/>
</dbReference>
<feature type="compositionally biased region" description="Basic and acidic residues" evidence="1">
    <location>
        <begin position="78"/>
        <end position="90"/>
    </location>
</feature>
<accession>A0A8S4N9L7</accession>
<feature type="region of interest" description="Disordered" evidence="1">
    <location>
        <begin position="196"/>
        <end position="277"/>
    </location>
</feature>
<feature type="compositionally biased region" description="Low complexity" evidence="1">
    <location>
        <begin position="541"/>
        <end position="587"/>
    </location>
</feature>
<organism evidence="2 3">
    <name type="scientific">Owenia fusiformis</name>
    <name type="common">Polychaete worm</name>
    <dbReference type="NCBI Taxonomy" id="6347"/>
    <lineage>
        <taxon>Eukaryota</taxon>
        <taxon>Metazoa</taxon>
        <taxon>Spiralia</taxon>
        <taxon>Lophotrochozoa</taxon>
        <taxon>Annelida</taxon>
        <taxon>Polychaeta</taxon>
        <taxon>Sedentaria</taxon>
        <taxon>Canalipalpata</taxon>
        <taxon>Sabellida</taxon>
        <taxon>Oweniida</taxon>
        <taxon>Oweniidae</taxon>
        <taxon>Owenia</taxon>
    </lineage>
</organism>
<feature type="compositionally biased region" description="Polar residues" evidence="1">
    <location>
        <begin position="258"/>
        <end position="277"/>
    </location>
</feature>